<evidence type="ECO:0000313" key="1">
    <source>
        <dbReference type="EMBL" id="GAG39995.1"/>
    </source>
</evidence>
<reference evidence="1" key="1">
    <citation type="journal article" date="2014" name="Front. Microbiol.">
        <title>High frequency of phylogenetically diverse reductive dehalogenase-homologous genes in deep subseafloor sedimentary metagenomes.</title>
        <authorList>
            <person name="Kawai M."/>
            <person name="Futagami T."/>
            <person name="Toyoda A."/>
            <person name="Takaki Y."/>
            <person name="Nishi S."/>
            <person name="Hori S."/>
            <person name="Arai W."/>
            <person name="Tsubouchi T."/>
            <person name="Morono Y."/>
            <person name="Uchiyama I."/>
            <person name="Ito T."/>
            <person name="Fujiyama A."/>
            <person name="Inagaki F."/>
            <person name="Takami H."/>
        </authorList>
    </citation>
    <scope>NUCLEOTIDE SEQUENCE</scope>
    <source>
        <strain evidence="1">Expedition CK06-06</strain>
    </source>
</reference>
<dbReference type="AlphaFoldDB" id="X0XAB3"/>
<dbReference type="InterPro" id="IPR043721">
    <property type="entry name" value="DUF5662"/>
</dbReference>
<comment type="caution">
    <text evidence="1">The sequence shown here is derived from an EMBL/GenBank/DDBJ whole genome shotgun (WGS) entry which is preliminary data.</text>
</comment>
<organism evidence="1">
    <name type="scientific">marine sediment metagenome</name>
    <dbReference type="NCBI Taxonomy" id="412755"/>
    <lineage>
        <taxon>unclassified sequences</taxon>
        <taxon>metagenomes</taxon>
        <taxon>ecological metagenomes</taxon>
    </lineage>
</organism>
<protein>
    <submittedName>
        <fullName evidence="1">Uncharacterized protein</fullName>
    </submittedName>
</protein>
<dbReference type="EMBL" id="BARS01043483">
    <property type="protein sequence ID" value="GAG39995.1"/>
    <property type="molecule type" value="Genomic_DNA"/>
</dbReference>
<gene>
    <name evidence="1" type="ORF">S01H1_65825</name>
</gene>
<sequence length="77" mass="9173">MTKYIKHFITITKHKYYVAIECFKVGLFWQGIVHDLSKYSFTEFFISAKYFQGNSSPTNKERVERGYSLAWLNHKAK</sequence>
<accession>X0XAB3</accession>
<dbReference type="Pfam" id="PF18907">
    <property type="entry name" value="DUF5662"/>
    <property type="match status" value="1"/>
</dbReference>
<proteinExistence type="predicted"/>
<name>X0XAB3_9ZZZZ</name>
<feature type="non-terminal residue" evidence="1">
    <location>
        <position position="77"/>
    </location>
</feature>